<evidence type="ECO:0000256" key="1">
    <source>
        <dbReference type="SAM" id="Coils"/>
    </source>
</evidence>
<dbReference type="KEGG" id="pspc:Strain318_000020"/>
<keyword evidence="5" id="KW-1185">Reference proteome</keyword>
<evidence type="ECO:0000256" key="2">
    <source>
        <dbReference type="SAM" id="Phobius"/>
    </source>
</evidence>
<keyword evidence="1" id="KW-0175">Coiled coil</keyword>
<feature type="transmembrane region" description="Helical" evidence="2">
    <location>
        <begin position="54"/>
        <end position="77"/>
    </location>
</feature>
<gene>
    <name evidence="3" type="ORF">Strain138_000020</name>
    <name evidence="4" type="ORF">Strain318_000020</name>
</gene>
<evidence type="ECO:0000313" key="4">
    <source>
        <dbReference type="EMBL" id="WKW13698.1"/>
    </source>
</evidence>
<keyword evidence="2" id="KW-0812">Transmembrane</keyword>
<organism evidence="3">
    <name type="scientific">Pseudogemmatithrix spongiicola</name>
    <dbReference type="NCBI Taxonomy" id="3062599"/>
    <lineage>
        <taxon>Bacteria</taxon>
        <taxon>Pseudomonadati</taxon>
        <taxon>Gemmatimonadota</taxon>
        <taxon>Gemmatimonadia</taxon>
        <taxon>Gemmatimonadales</taxon>
        <taxon>Gemmatimonadaceae</taxon>
        <taxon>Pseudogemmatithrix</taxon>
    </lineage>
</organism>
<evidence type="ECO:0000313" key="3">
    <source>
        <dbReference type="EMBL" id="WKW10789.1"/>
    </source>
</evidence>
<keyword evidence="2" id="KW-0472">Membrane</keyword>
<dbReference type="EMBL" id="CP130612">
    <property type="protein sequence ID" value="WKW10789.1"/>
    <property type="molecule type" value="Genomic_DNA"/>
</dbReference>
<dbReference type="Proteomes" id="UP001229955">
    <property type="component" value="Chromosome"/>
</dbReference>
<accession>A0AA49JRS7</accession>
<accession>A0AA49JY16</accession>
<protein>
    <submittedName>
        <fullName evidence="3">Uncharacterized protein</fullName>
    </submittedName>
</protein>
<evidence type="ECO:0000313" key="5">
    <source>
        <dbReference type="Proteomes" id="UP001229955"/>
    </source>
</evidence>
<feature type="coiled-coil region" evidence="1">
    <location>
        <begin position="94"/>
        <end position="128"/>
    </location>
</feature>
<dbReference type="EMBL" id="CP130613">
    <property type="protein sequence ID" value="WKW13698.1"/>
    <property type="molecule type" value="Genomic_DNA"/>
</dbReference>
<name>A0AA49JRS7_9BACT</name>
<dbReference type="AlphaFoldDB" id="A0AA49JRS7"/>
<proteinExistence type="predicted"/>
<sequence length="151" mass="16358">MPARPTPRQVKATGARDAHGHILDAEGGALYVHLHRESGLAHRHYVIKPWQVRALAFATSRVTLLLLAIAAVSWSWMAAQAARVPLMTQEIARLRAEAERIDTLSATLTELQARYEQVQRMLSAATAQQALAAARDTAAAVPRTPPGIGGR</sequence>
<keyword evidence="2" id="KW-1133">Transmembrane helix</keyword>
<dbReference type="RefSeq" id="WP_367886500.1">
    <property type="nucleotide sequence ID" value="NZ_CP130612.1"/>
</dbReference>
<reference evidence="3" key="1">
    <citation type="submission" date="2023-07" db="EMBL/GenBank/DDBJ databases">
        <authorList>
            <person name="Haufschild T."/>
            <person name="Kallscheuer N."/>
            <person name="Hammer J."/>
            <person name="Kohn T."/>
            <person name="Kabuu M."/>
            <person name="Jogler M."/>
            <person name="Wohfarth N."/>
            <person name="Heuer A."/>
            <person name="Rohde M."/>
            <person name="van Teeseling M.C.F."/>
            <person name="Jogler C."/>
        </authorList>
    </citation>
    <scope>NUCLEOTIDE SEQUENCE</scope>
    <source>
        <strain evidence="3">Strain 138</strain>
        <strain evidence="4">Strain 318</strain>
    </source>
</reference>